<dbReference type="EMBL" id="KL251339">
    <property type="protein sequence ID" value="KGB39995.1"/>
    <property type="molecule type" value="Genomic_DNA"/>
</dbReference>
<dbReference type="GO" id="GO:0005737">
    <property type="term" value="C:cytoplasm"/>
    <property type="evidence" value="ECO:0007669"/>
    <property type="project" value="InterPro"/>
</dbReference>
<evidence type="ECO:0000256" key="3">
    <source>
        <dbReference type="ARBA" id="ARBA00022670"/>
    </source>
</evidence>
<dbReference type="STRING" id="6185.A0A094ZYF3"/>
<proteinExistence type="inferred from homology"/>
<feature type="domain" description="Cytosol aminopeptidase" evidence="5">
    <location>
        <begin position="184"/>
        <end position="508"/>
    </location>
</feature>
<dbReference type="SUPFAM" id="SSF53187">
    <property type="entry name" value="Zn-dependent exopeptidases"/>
    <property type="match status" value="1"/>
</dbReference>
<gene>
    <name evidence="6" type="ORF">MS3_08450</name>
</gene>
<dbReference type="GO" id="GO:0030145">
    <property type="term" value="F:manganese ion binding"/>
    <property type="evidence" value="ECO:0007669"/>
    <property type="project" value="InterPro"/>
</dbReference>
<name>A0A094ZYF3_SCHHA</name>
<accession>A0A094ZYF3</accession>
<evidence type="ECO:0000256" key="4">
    <source>
        <dbReference type="ARBA" id="ARBA00022801"/>
    </source>
</evidence>
<dbReference type="PANTHER" id="PTHR11963:SF48">
    <property type="entry name" value="DIPEPTIDASE B, ISOFORM A"/>
    <property type="match status" value="1"/>
</dbReference>
<evidence type="ECO:0000256" key="2">
    <source>
        <dbReference type="ARBA" id="ARBA00022438"/>
    </source>
</evidence>
<evidence type="ECO:0000259" key="5">
    <source>
        <dbReference type="Pfam" id="PF00883"/>
    </source>
</evidence>
<keyword evidence="4" id="KW-0378">Hydrolase</keyword>
<evidence type="ECO:0000313" key="6">
    <source>
        <dbReference type="EMBL" id="KGB39995.1"/>
    </source>
</evidence>
<dbReference type="GO" id="GO:0006508">
    <property type="term" value="P:proteolysis"/>
    <property type="evidence" value="ECO:0007669"/>
    <property type="project" value="UniProtKB-KW"/>
</dbReference>
<dbReference type="Pfam" id="PF00883">
    <property type="entry name" value="Peptidase_M17"/>
    <property type="match status" value="1"/>
</dbReference>
<comment type="similarity">
    <text evidence="1">Belongs to the peptidase M17 family.</text>
</comment>
<organism evidence="6">
    <name type="scientific">Schistosoma haematobium</name>
    <name type="common">Blood fluke</name>
    <dbReference type="NCBI Taxonomy" id="6185"/>
    <lineage>
        <taxon>Eukaryota</taxon>
        <taxon>Metazoa</taxon>
        <taxon>Spiralia</taxon>
        <taxon>Lophotrochozoa</taxon>
        <taxon>Platyhelminthes</taxon>
        <taxon>Trematoda</taxon>
        <taxon>Digenea</taxon>
        <taxon>Strigeidida</taxon>
        <taxon>Schistosomatoidea</taxon>
        <taxon>Schistosomatidae</taxon>
        <taxon>Schistosoma</taxon>
    </lineage>
</organism>
<dbReference type="PRINTS" id="PR00481">
    <property type="entry name" value="LAMNOPPTDASE"/>
</dbReference>
<evidence type="ECO:0000256" key="1">
    <source>
        <dbReference type="ARBA" id="ARBA00009528"/>
    </source>
</evidence>
<dbReference type="GO" id="GO:0070006">
    <property type="term" value="F:metalloaminopeptidase activity"/>
    <property type="evidence" value="ECO:0007669"/>
    <property type="project" value="InterPro"/>
</dbReference>
<dbReference type="PANTHER" id="PTHR11963">
    <property type="entry name" value="LEUCINE AMINOPEPTIDASE-RELATED"/>
    <property type="match status" value="1"/>
</dbReference>
<dbReference type="InterPro" id="IPR011356">
    <property type="entry name" value="Leucine_aapep/pepB"/>
</dbReference>
<dbReference type="MEROPS" id="M17.011"/>
<dbReference type="Gene3D" id="3.40.630.10">
    <property type="entry name" value="Zn peptidases"/>
    <property type="match status" value="1"/>
</dbReference>
<protein>
    <submittedName>
        <fullName evidence="6">Putative aminopeptidase W07G4.4</fullName>
    </submittedName>
</protein>
<dbReference type="InterPro" id="IPR000819">
    <property type="entry name" value="Peptidase_M17_C"/>
</dbReference>
<reference evidence="6" key="1">
    <citation type="journal article" date="2012" name="Nat. Genet.">
        <title>Whole-genome sequence of Schistosoma haematobium.</title>
        <authorList>
            <person name="Young N.D."/>
            <person name="Jex A.R."/>
            <person name="Li B."/>
            <person name="Liu S."/>
            <person name="Yang L."/>
            <person name="Xiong Z."/>
            <person name="Li Y."/>
            <person name="Cantacessi C."/>
            <person name="Hall R.S."/>
            <person name="Xu X."/>
            <person name="Chen F."/>
            <person name="Wu X."/>
            <person name="Zerlotini A."/>
            <person name="Oliveira G."/>
            <person name="Hofmann A."/>
            <person name="Zhang G."/>
            <person name="Fang X."/>
            <person name="Kang Y."/>
            <person name="Campbell B.E."/>
            <person name="Loukas A."/>
            <person name="Ranganathan S."/>
            <person name="Rollinson D."/>
            <person name="Rinaldi G."/>
            <person name="Brindley P.J."/>
            <person name="Yang H."/>
            <person name="Wang J."/>
            <person name="Wang J."/>
            <person name="Gasser R.B."/>
        </authorList>
    </citation>
    <scope>NUCLEOTIDE SEQUENCE [LARGE SCALE GENOMIC DNA]</scope>
</reference>
<keyword evidence="3" id="KW-0645">Protease</keyword>
<dbReference type="AlphaFoldDB" id="A0A094ZYF3"/>
<keyword evidence="2 6" id="KW-0031">Aminopeptidase</keyword>
<sequence length="534" mass="57735">MSTNVVTPVYPVSCLTDPSYDAVLLLNDDIENLPRTLQLAYKSLKEFCEVNPKFSDEISVIPFPEHPSKRLIFSPTGRLNTDEADIRSVYDAAVNGMLKLLNIGCKSPLLCCGSFISAPKDSQWSERNCLLLNAVLGAYHALYTPLEVREMLPEKFPKAIRFGVMEANDSLLDIAKAIEEGRTLARDIGGSDPERMAAPKIAEYLQNALNGLKGVTITVDKVDAKKYPLMAAVNRAASGEGINKHFFLSVVPRHDGRVVHIGYKPSNSKEIDTSLFLVGKGITYDTGGADVKAGGIMAGMHRDKCGAAAIAGLMKTIGLLQPDGISVSAGLAFVRNSVGAESYVADEIIIARSGQRVRIGNTDAEGRTVMADLLCEAKEKALTAKNPFIFTIATLTGHSIRAYKNFTALMDNGPARVKKVSYELQNSGDLISDIAEISTIRKEDYAMNKAKSEYEDLVQCNNVASSGTPRGHQMPAAFLVVASGLNKHGLDAKVQIPYTNVDVAGSAGEINVTPTAAPLMMFARRYILPRLSFK</sequence>